<feature type="binding site" evidence="6">
    <location>
        <position position="109"/>
    </location>
    <ligand>
        <name>S-adenosyl-L-methionine</name>
        <dbReference type="ChEBI" id="CHEBI:59789"/>
    </ligand>
</feature>
<dbReference type="Gene3D" id="3.40.50.150">
    <property type="entry name" value="Vaccinia Virus protein VP39"/>
    <property type="match status" value="1"/>
</dbReference>
<comment type="caution">
    <text evidence="8">The sequence shown here is derived from an EMBL/GenBank/DDBJ whole genome shotgun (WGS) entry which is preliminary data.</text>
</comment>
<comment type="catalytic activity">
    <reaction evidence="6">
        <text>cytidine(1402) in 16S rRNA + S-adenosyl-L-methionine = N(4)-methylcytidine(1402) in 16S rRNA + S-adenosyl-L-homocysteine + H(+)</text>
        <dbReference type="Rhea" id="RHEA:42928"/>
        <dbReference type="Rhea" id="RHEA-COMP:10286"/>
        <dbReference type="Rhea" id="RHEA-COMP:10287"/>
        <dbReference type="ChEBI" id="CHEBI:15378"/>
        <dbReference type="ChEBI" id="CHEBI:57856"/>
        <dbReference type="ChEBI" id="CHEBI:59789"/>
        <dbReference type="ChEBI" id="CHEBI:74506"/>
        <dbReference type="ChEBI" id="CHEBI:82748"/>
        <dbReference type="EC" id="2.1.1.199"/>
    </reaction>
</comment>
<dbReference type="Proteomes" id="UP000230731">
    <property type="component" value="Unassembled WGS sequence"/>
</dbReference>
<keyword evidence="6" id="KW-0963">Cytoplasm</keyword>
<dbReference type="GO" id="GO:0005737">
    <property type="term" value="C:cytoplasm"/>
    <property type="evidence" value="ECO:0007669"/>
    <property type="project" value="UniProtKB-SubCell"/>
</dbReference>
<accession>A0A2M6X0B1</accession>
<feature type="binding site" evidence="6">
    <location>
        <position position="51"/>
    </location>
    <ligand>
        <name>S-adenosyl-L-methionine</name>
        <dbReference type="ChEBI" id="CHEBI:59789"/>
    </ligand>
</feature>
<feature type="binding site" evidence="6">
    <location>
        <begin position="31"/>
        <end position="33"/>
    </location>
    <ligand>
        <name>S-adenosyl-L-methionine</name>
        <dbReference type="ChEBI" id="CHEBI:59789"/>
    </ligand>
</feature>
<feature type="binding site" evidence="6">
    <location>
        <position position="102"/>
    </location>
    <ligand>
        <name>S-adenosyl-L-methionine</name>
        <dbReference type="ChEBI" id="CHEBI:59789"/>
    </ligand>
</feature>
<keyword evidence="5 6" id="KW-0949">S-adenosyl-L-methionine</keyword>
<dbReference type="HAMAP" id="MF_01007">
    <property type="entry name" value="16SrRNA_methyltr_H"/>
    <property type="match status" value="1"/>
</dbReference>
<dbReference type="CDD" id="cd02440">
    <property type="entry name" value="AdoMet_MTases"/>
    <property type="match status" value="1"/>
</dbReference>
<dbReference type="GO" id="GO:0070475">
    <property type="term" value="P:rRNA base methylation"/>
    <property type="evidence" value="ECO:0007669"/>
    <property type="project" value="UniProtKB-UniRule"/>
</dbReference>
<dbReference type="AlphaFoldDB" id="A0A2M6X0B1"/>
<dbReference type="SUPFAM" id="SSF81799">
    <property type="entry name" value="Putative methyltransferase TM0872, insert domain"/>
    <property type="match status" value="1"/>
</dbReference>
<dbReference type="PANTHER" id="PTHR11265:SF0">
    <property type="entry name" value="12S RRNA N4-METHYLCYTIDINE METHYLTRANSFERASE"/>
    <property type="match status" value="1"/>
</dbReference>
<evidence type="ECO:0000256" key="7">
    <source>
        <dbReference type="SAM" id="MobiDB-lite"/>
    </source>
</evidence>
<dbReference type="SUPFAM" id="SSF53335">
    <property type="entry name" value="S-adenosyl-L-methionine-dependent methyltransferases"/>
    <property type="match status" value="1"/>
</dbReference>
<dbReference type="EC" id="2.1.1.199" evidence="6"/>
<name>A0A2M6X0B1_9BACT</name>
<evidence type="ECO:0000256" key="1">
    <source>
        <dbReference type="ARBA" id="ARBA00010396"/>
    </source>
</evidence>
<keyword evidence="2 6" id="KW-0698">rRNA processing</keyword>
<dbReference type="Gene3D" id="1.10.150.170">
    <property type="entry name" value="Putative methyltransferase TM0872, insert domain"/>
    <property type="match status" value="1"/>
</dbReference>
<sequence length="311" mass="33817">MTHVPVLTAELLEHFKPTPDDTLLDATLGLGGHAESYLIASAPAGRVVGLDADEQSLTLARQRLEKFGERVTFIHANFATLKDSVNGGGILDSPPYTHILFDLGIGSHQIADDDRGFSFRGVGPLTMRYGQPPQVAAQLQPLNWLEKKDGALPDATDIIAGLSIDDLTDLIRTYGEERLAGRIARALKKSPLPITAAQAAERISGAVPRRYEHGRIHPATRTFQALRLAVNRELEALEAALPQAVQLLHPGGQVAVISFHSLEDRIVKNFFRADPDLRAINKKPIVAGRTEREKNPRARSAKLRIAAKAGP</sequence>
<dbReference type="NCBIfam" id="TIGR00006">
    <property type="entry name" value="16S rRNA (cytosine(1402)-N(4))-methyltransferase RsmH"/>
    <property type="match status" value="1"/>
</dbReference>
<evidence type="ECO:0000256" key="2">
    <source>
        <dbReference type="ARBA" id="ARBA00022552"/>
    </source>
</evidence>
<dbReference type="InterPro" id="IPR029063">
    <property type="entry name" value="SAM-dependent_MTases_sf"/>
</dbReference>
<dbReference type="EMBL" id="PEZP01000007">
    <property type="protein sequence ID" value="PIT98440.1"/>
    <property type="molecule type" value="Genomic_DNA"/>
</dbReference>
<dbReference type="PIRSF" id="PIRSF004486">
    <property type="entry name" value="MraW"/>
    <property type="match status" value="1"/>
</dbReference>
<feature type="region of interest" description="Disordered" evidence="7">
    <location>
        <begin position="288"/>
        <end position="311"/>
    </location>
</feature>
<proteinExistence type="inferred from homology"/>
<evidence type="ECO:0000313" key="9">
    <source>
        <dbReference type="Proteomes" id="UP000230731"/>
    </source>
</evidence>
<dbReference type="PANTHER" id="PTHR11265">
    <property type="entry name" value="S-ADENOSYL-METHYLTRANSFERASE MRAW"/>
    <property type="match status" value="1"/>
</dbReference>
<evidence type="ECO:0000256" key="6">
    <source>
        <dbReference type="HAMAP-Rule" id="MF_01007"/>
    </source>
</evidence>
<comment type="similarity">
    <text evidence="1 6">Belongs to the methyltransferase superfamily. RsmH family.</text>
</comment>
<dbReference type="InterPro" id="IPR002903">
    <property type="entry name" value="RsmH"/>
</dbReference>
<dbReference type="Pfam" id="PF01795">
    <property type="entry name" value="Methyltransf_5"/>
    <property type="match status" value="1"/>
</dbReference>
<evidence type="ECO:0000256" key="4">
    <source>
        <dbReference type="ARBA" id="ARBA00022679"/>
    </source>
</evidence>
<reference evidence="9" key="1">
    <citation type="submission" date="2017-09" db="EMBL/GenBank/DDBJ databases">
        <title>Depth-based differentiation of microbial function through sediment-hosted aquifers and enrichment of novel symbionts in the deep terrestrial subsurface.</title>
        <authorList>
            <person name="Probst A.J."/>
            <person name="Ladd B."/>
            <person name="Jarett J.K."/>
            <person name="Geller-Mcgrath D.E."/>
            <person name="Sieber C.M.K."/>
            <person name="Emerson J.B."/>
            <person name="Anantharaman K."/>
            <person name="Thomas B.C."/>
            <person name="Malmstrom R."/>
            <person name="Stieglmeier M."/>
            <person name="Klingl A."/>
            <person name="Woyke T."/>
            <person name="Ryan C.M."/>
            <person name="Banfield J.F."/>
        </authorList>
    </citation>
    <scope>NUCLEOTIDE SEQUENCE [LARGE SCALE GENOMIC DNA]</scope>
</reference>
<gene>
    <name evidence="6" type="primary">rsmH</name>
    <name evidence="8" type="ORF">COT71_00680</name>
</gene>
<feature type="binding site" evidence="6">
    <location>
        <position position="78"/>
    </location>
    <ligand>
        <name>S-adenosyl-L-methionine</name>
        <dbReference type="ChEBI" id="CHEBI:59789"/>
    </ligand>
</feature>
<dbReference type="InterPro" id="IPR023397">
    <property type="entry name" value="SAM-dep_MeTrfase_MraW_recog"/>
</dbReference>
<dbReference type="GO" id="GO:0071424">
    <property type="term" value="F:rRNA (cytosine-N4-)-methyltransferase activity"/>
    <property type="evidence" value="ECO:0007669"/>
    <property type="project" value="UniProtKB-UniRule"/>
</dbReference>
<evidence type="ECO:0000256" key="3">
    <source>
        <dbReference type="ARBA" id="ARBA00022603"/>
    </source>
</evidence>
<evidence type="ECO:0000256" key="5">
    <source>
        <dbReference type="ARBA" id="ARBA00022691"/>
    </source>
</evidence>
<comment type="function">
    <text evidence="6">Specifically methylates the N4 position of cytidine in position 1402 (C1402) of 16S rRNA.</text>
</comment>
<comment type="subcellular location">
    <subcellularLocation>
        <location evidence="6">Cytoplasm</location>
    </subcellularLocation>
</comment>
<keyword evidence="3 6" id="KW-0489">Methyltransferase</keyword>
<organism evidence="8 9">
    <name type="scientific">Candidatus Andersenbacteria bacterium CG10_big_fil_rev_8_21_14_0_10_54_11</name>
    <dbReference type="NCBI Taxonomy" id="1974485"/>
    <lineage>
        <taxon>Bacteria</taxon>
        <taxon>Candidatus Anderseniibacteriota</taxon>
    </lineage>
</organism>
<keyword evidence="4 6" id="KW-0808">Transferase</keyword>
<protein>
    <recommendedName>
        <fullName evidence="6">Ribosomal RNA small subunit methyltransferase H</fullName>
        <ecNumber evidence="6">2.1.1.199</ecNumber>
    </recommendedName>
    <alternativeName>
        <fullName evidence="6">16S rRNA m(4)C1402 methyltransferase</fullName>
    </alternativeName>
    <alternativeName>
        <fullName evidence="6">rRNA (cytosine-N(4)-)-methyltransferase RsmH</fullName>
    </alternativeName>
</protein>
<evidence type="ECO:0000313" key="8">
    <source>
        <dbReference type="EMBL" id="PIT98440.1"/>
    </source>
</evidence>